<dbReference type="GO" id="GO:0016829">
    <property type="term" value="F:lyase activity"/>
    <property type="evidence" value="ECO:0007669"/>
    <property type="project" value="UniProtKB-KW"/>
</dbReference>
<dbReference type="AlphaFoldDB" id="A0A7J5UP36"/>
<organism evidence="1 2">
    <name type="scientific">Georgenia thermotolerans</name>
    <dbReference type="NCBI Taxonomy" id="527326"/>
    <lineage>
        <taxon>Bacteria</taxon>
        <taxon>Bacillati</taxon>
        <taxon>Actinomycetota</taxon>
        <taxon>Actinomycetes</taxon>
        <taxon>Micrococcales</taxon>
        <taxon>Bogoriellaceae</taxon>
        <taxon>Georgenia</taxon>
    </lineage>
</organism>
<dbReference type="Proteomes" id="UP000451860">
    <property type="component" value="Unassembled WGS sequence"/>
</dbReference>
<accession>A0A7J5UP36</accession>
<dbReference type="RefSeq" id="WP_211489847.1">
    <property type="nucleotide sequence ID" value="NZ_WHJE01000061.1"/>
</dbReference>
<reference evidence="1 2" key="1">
    <citation type="submission" date="2019-10" db="EMBL/GenBank/DDBJ databases">
        <title>Georgenia wutianyii sp. nov. and Georgenia yuyongxinii sp. nov. isolated from plateau pika (Ochotona curzoniae) in the Qinghai-Tibet plateau of China.</title>
        <authorList>
            <person name="Tian Z."/>
        </authorList>
    </citation>
    <scope>NUCLEOTIDE SEQUENCE [LARGE SCALE GENOMIC DNA]</scope>
    <source>
        <strain evidence="1 2">DSM 21501</strain>
    </source>
</reference>
<proteinExistence type="predicted"/>
<sequence>MRAPRLRRRTWAEGAAVAVGLGIGLGTAAGLSAGGTDAHAPRTELVGEPAPAMDPTAVPAGAPS</sequence>
<protein>
    <submittedName>
        <fullName evidence="1">Pectate lyase</fullName>
    </submittedName>
</protein>
<keyword evidence="1" id="KW-0456">Lyase</keyword>
<gene>
    <name evidence="1" type="ORF">GB883_13000</name>
</gene>
<keyword evidence="2" id="KW-1185">Reference proteome</keyword>
<feature type="non-terminal residue" evidence="1">
    <location>
        <position position="64"/>
    </location>
</feature>
<name>A0A7J5UP36_9MICO</name>
<evidence type="ECO:0000313" key="2">
    <source>
        <dbReference type="Proteomes" id="UP000451860"/>
    </source>
</evidence>
<evidence type="ECO:0000313" key="1">
    <source>
        <dbReference type="EMBL" id="KAE8763683.1"/>
    </source>
</evidence>
<dbReference type="EMBL" id="WHJE01000061">
    <property type="protein sequence ID" value="KAE8763683.1"/>
    <property type="molecule type" value="Genomic_DNA"/>
</dbReference>
<comment type="caution">
    <text evidence="1">The sequence shown here is derived from an EMBL/GenBank/DDBJ whole genome shotgun (WGS) entry which is preliminary data.</text>
</comment>